<keyword evidence="2" id="KW-1185">Reference proteome</keyword>
<reference evidence="1 2" key="1">
    <citation type="submission" date="2023-12" db="EMBL/GenBank/DDBJ databases">
        <title>Baltic Sea Cyanobacteria.</title>
        <authorList>
            <person name="Delbaje E."/>
            <person name="Fewer D.P."/>
            <person name="Shishido T.K."/>
        </authorList>
    </citation>
    <scope>NUCLEOTIDE SEQUENCE [LARGE SCALE GENOMIC DNA]</scope>
    <source>
        <strain evidence="1 2">CCNP 1315</strain>
    </source>
</reference>
<comment type="caution">
    <text evidence="1">The sequence shown here is derived from an EMBL/GenBank/DDBJ whole genome shotgun (WGS) entry which is preliminary data.</text>
</comment>
<evidence type="ECO:0000313" key="1">
    <source>
        <dbReference type="EMBL" id="MEA5518576.1"/>
    </source>
</evidence>
<accession>A0ABU5TUJ8</accession>
<dbReference type="InterPro" id="IPR017853">
    <property type="entry name" value="GH"/>
</dbReference>
<gene>
    <name evidence="1" type="ORF">VB854_06395</name>
</gene>
<dbReference type="Gene3D" id="3.20.20.80">
    <property type="entry name" value="Glycosidases"/>
    <property type="match status" value="1"/>
</dbReference>
<dbReference type="Proteomes" id="UP001301728">
    <property type="component" value="Unassembled WGS sequence"/>
</dbReference>
<proteinExistence type="predicted"/>
<name>A0ABU5TUJ8_9CYAN</name>
<protein>
    <submittedName>
        <fullName evidence="1">Uncharacterized protein</fullName>
    </submittedName>
</protein>
<dbReference type="EMBL" id="JAYGHT010000012">
    <property type="protein sequence ID" value="MEA5518576.1"/>
    <property type="molecule type" value="Genomic_DNA"/>
</dbReference>
<dbReference type="SUPFAM" id="SSF51445">
    <property type="entry name" value="(Trans)glycosidases"/>
    <property type="match status" value="1"/>
</dbReference>
<organism evidence="1 2">
    <name type="scientific">Limnoraphis robusta CCNP1315</name>
    <dbReference type="NCBI Taxonomy" id="3110306"/>
    <lineage>
        <taxon>Bacteria</taxon>
        <taxon>Bacillati</taxon>
        <taxon>Cyanobacteriota</taxon>
        <taxon>Cyanophyceae</taxon>
        <taxon>Oscillatoriophycideae</taxon>
        <taxon>Oscillatoriales</taxon>
        <taxon>Sirenicapillariaceae</taxon>
        <taxon>Limnoraphis</taxon>
    </lineage>
</organism>
<evidence type="ECO:0000313" key="2">
    <source>
        <dbReference type="Proteomes" id="UP001301728"/>
    </source>
</evidence>
<dbReference type="RefSeq" id="WP_323222476.1">
    <property type="nucleotide sequence ID" value="NZ_JAYGHT010000012.1"/>
</dbReference>
<sequence length="442" mass="50495">MTHLILKNKKFKYLLLLISGALIFWGLFTLLLKPSHSTYMEKAASADSFIDSIGVAVHLNYTDTPYHKNYEDIIKPRLQELGIRHIRGGFSLKSKTSLQRTKELAKIGIKSTLVMDPRRIENPQEALKIVKEVKNAVEAVEGPNEWDLNSSLQYRGKSFPQGVKQFQQELYKILKTDPATTEIDIICPSVGRPYNSAKLGLLPCDFGNMHSYAGGKQPTRQLDSKWIPQAQVIAGNRSIIATECGYHNLVTKTDLNHQPGVSELAASKYLIRLFFEYFNRGIKRSYTYEMIDLKPDVEAKKPNWNYGLLRNDGSRKPDFIALKNLMAILQETSQKVSQPISLQTLQYTITGNTKNIHHTLLQKKDGKLYLILWQEVLSFDQMTKKNIEIQPRKLTLTLNKSLKQARTYQPLVSTQPIKTYDSPQLLEIQVLDHPLIIELINR</sequence>